<keyword evidence="2" id="KW-1185">Reference proteome</keyword>
<protein>
    <submittedName>
        <fullName evidence="1">Uncharacterized protein</fullName>
    </submittedName>
</protein>
<reference evidence="1" key="1">
    <citation type="submission" date="2023-06" db="EMBL/GenBank/DDBJ databases">
        <authorList>
            <person name="Noh H."/>
        </authorList>
    </citation>
    <scope>NUCLEOTIDE SEQUENCE</scope>
    <source>
        <strain evidence="1">DUCC20226</strain>
    </source>
</reference>
<gene>
    <name evidence="1" type="ORF">N8I77_013410</name>
</gene>
<evidence type="ECO:0000313" key="2">
    <source>
        <dbReference type="Proteomes" id="UP001265746"/>
    </source>
</evidence>
<evidence type="ECO:0000313" key="1">
    <source>
        <dbReference type="EMBL" id="KAK2596523.1"/>
    </source>
</evidence>
<proteinExistence type="predicted"/>
<organism evidence="1 2">
    <name type="scientific">Phomopsis amygdali</name>
    <name type="common">Fusicoccum amygdali</name>
    <dbReference type="NCBI Taxonomy" id="1214568"/>
    <lineage>
        <taxon>Eukaryota</taxon>
        <taxon>Fungi</taxon>
        <taxon>Dikarya</taxon>
        <taxon>Ascomycota</taxon>
        <taxon>Pezizomycotina</taxon>
        <taxon>Sordariomycetes</taxon>
        <taxon>Sordariomycetidae</taxon>
        <taxon>Diaporthales</taxon>
        <taxon>Diaporthaceae</taxon>
        <taxon>Diaporthe</taxon>
    </lineage>
</organism>
<comment type="caution">
    <text evidence="1">The sequence shown here is derived from an EMBL/GenBank/DDBJ whole genome shotgun (WGS) entry which is preliminary data.</text>
</comment>
<dbReference type="Proteomes" id="UP001265746">
    <property type="component" value="Unassembled WGS sequence"/>
</dbReference>
<accession>A0AAD9S1D9</accession>
<sequence length="133" mass="15050">MKVTEAFRDNGHNLSCEMQDLIWEFLRPLQTKGAAAERNGRKRMEAVCDKAVQLSLMMRQSKDNFRVENMRGAVEEPLSKWEELAEDILSVAADDSHQPGSIAYVITGALLKSPKEDLERNLVLEKAEVAVYK</sequence>
<dbReference type="AlphaFoldDB" id="A0AAD9S1D9"/>
<name>A0AAD9S1D9_PHOAM</name>
<dbReference type="EMBL" id="JAUJFL010000011">
    <property type="protein sequence ID" value="KAK2596523.1"/>
    <property type="molecule type" value="Genomic_DNA"/>
</dbReference>